<feature type="region of interest" description="Disordered" evidence="1">
    <location>
        <begin position="128"/>
        <end position="266"/>
    </location>
</feature>
<gene>
    <name evidence="2" type="ORF">IZO911_LOCUS36002</name>
    <name evidence="3" type="ORF">KXQ929_LOCUS30273</name>
</gene>
<sequence>MVGLTLLAKLNRILSTTKHVDPQIPFGGINVIFFGDYLQYRPVYDTPLYTDFSQPAKNKSGQLLSEKEIQQRAARSLIIQINCVIKLSTQMRTEDERYRELLERLRHGDCTLGDYELLLTRVVGQPSKLTKSYEVTESTESNEVTESTESNEVTESTESNEVTESTESNEVTESTESNEVTESTESNEVTESTESNEVTESTESNEVTESTESNEVTESTESNEVTESTESNEVTESKDVTGSKEVTESKDVTGSKEVNEVNQWNE</sequence>
<evidence type="ECO:0000256" key="1">
    <source>
        <dbReference type="SAM" id="MobiDB-lite"/>
    </source>
</evidence>
<dbReference type="Proteomes" id="UP000663868">
    <property type="component" value="Unassembled WGS sequence"/>
</dbReference>
<evidence type="ECO:0000313" key="2">
    <source>
        <dbReference type="EMBL" id="CAF1336789.1"/>
    </source>
</evidence>
<dbReference type="EMBL" id="CAJOBB010003266">
    <property type="protein sequence ID" value="CAF4030830.1"/>
    <property type="molecule type" value="Genomic_DNA"/>
</dbReference>
<name>A0A815GCC7_9BILA</name>
<protein>
    <recommendedName>
        <fullName evidence="5">ATP-dependent DNA helicase</fullName>
    </recommendedName>
</protein>
<comment type="caution">
    <text evidence="2">The sequence shown here is derived from an EMBL/GenBank/DDBJ whole genome shotgun (WGS) entry which is preliminary data.</text>
</comment>
<dbReference type="EMBL" id="CAJNOE010000803">
    <property type="protein sequence ID" value="CAF1336789.1"/>
    <property type="molecule type" value="Genomic_DNA"/>
</dbReference>
<proteinExistence type="predicted"/>
<feature type="compositionally biased region" description="Low complexity" evidence="1">
    <location>
        <begin position="135"/>
        <end position="234"/>
    </location>
</feature>
<dbReference type="Proteomes" id="UP000663860">
    <property type="component" value="Unassembled WGS sequence"/>
</dbReference>
<reference evidence="2" key="1">
    <citation type="submission" date="2021-02" db="EMBL/GenBank/DDBJ databases">
        <authorList>
            <person name="Nowell W R."/>
        </authorList>
    </citation>
    <scope>NUCLEOTIDE SEQUENCE</scope>
</reference>
<organism evidence="2 4">
    <name type="scientific">Adineta steineri</name>
    <dbReference type="NCBI Taxonomy" id="433720"/>
    <lineage>
        <taxon>Eukaryota</taxon>
        <taxon>Metazoa</taxon>
        <taxon>Spiralia</taxon>
        <taxon>Gnathifera</taxon>
        <taxon>Rotifera</taxon>
        <taxon>Eurotatoria</taxon>
        <taxon>Bdelloidea</taxon>
        <taxon>Adinetida</taxon>
        <taxon>Adinetidae</taxon>
        <taxon>Adineta</taxon>
    </lineage>
</organism>
<accession>A0A815GCC7</accession>
<feature type="compositionally biased region" description="Basic and acidic residues" evidence="1">
    <location>
        <begin position="235"/>
        <end position="259"/>
    </location>
</feature>
<evidence type="ECO:0008006" key="5">
    <source>
        <dbReference type="Google" id="ProtNLM"/>
    </source>
</evidence>
<dbReference type="AlphaFoldDB" id="A0A815GCC7"/>
<evidence type="ECO:0000313" key="4">
    <source>
        <dbReference type="Proteomes" id="UP000663860"/>
    </source>
</evidence>
<evidence type="ECO:0000313" key="3">
    <source>
        <dbReference type="EMBL" id="CAF4030830.1"/>
    </source>
</evidence>